<dbReference type="Proteomes" id="UP000006906">
    <property type="component" value="Chromosome 14"/>
</dbReference>
<dbReference type="Gramene" id="PNW73502">
    <property type="protein sequence ID" value="PNW73502"/>
    <property type="gene ID" value="CHLRE_14g634236v5"/>
</dbReference>
<organism evidence="2 3">
    <name type="scientific">Chlamydomonas reinhardtii</name>
    <name type="common">Chlamydomonas smithii</name>
    <dbReference type="NCBI Taxonomy" id="3055"/>
    <lineage>
        <taxon>Eukaryota</taxon>
        <taxon>Viridiplantae</taxon>
        <taxon>Chlorophyta</taxon>
        <taxon>core chlorophytes</taxon>
        <taxon>Chlorophyceae</taxon>
        <taxon>CS clade</taxon>
        <taxon>Chlamydomonadales</taxon>
        <taxon>Chlamydomonadaceae</taxon>
        <taxon>Chlamydomonas</taxon>
    </lineage>
</organism>
<evidence type="ECO:0000256" key="1">
    <source>
        <dbReference type="SAM" id="MobiDB-lite"/>
    </source>
</evidence>
<reference evidence="2 3" key="1">
    <citation type="journal article" date="2007" name="Science">
        <title>The Chlamydomonas genome reveals the evolution of key animal and plant functions.</title>
        <authorList>
            <person name="Merchant S.S."/>
            <person name="Prochnik S.E."/>
            <person name="Vallon O."/>
            <person name="Harris E.H."/>
            <person name="Karpowicz S.J."/>
            <person name="Witman G.B."/>
            <person name="Terry A."/>
            <person name="Salamov A."/>
            <person name="Fritz-Laylin L.K."/>
            <person name="Marechal-Drouard L."/>
            <person name="Marshall W.F."/>
            <person name="Qu L.H."/>
            <person name="Nelson D.R."/>
            <person name="Sanderfoot A.A."/>
            <person name="Spalding M.H."/>
            <person name="Kapitonov V.V."/>
            <person name="Ren Q."/>
            <person name="Ferris P."/>
            <person name="Lindquist E."/>
            <person name="Shapiro H."/>
            <person name="Lucas S.M."/>
            <person name="Grimwood J."/>
            <person name="Schmutz J."/>
            <person name="Cardol P."/>
            <person name="Cerutti H."/>
            <person name="Chanfreau G."/>
            <person name="Chen C.L."/>
            <person name="Cognat V."/>
            <person name="Croft M.T."/>
            <person name="Dent R."/>
            <person name="Dutcher S."/>
            <person name="Fernandez E."/>
            <person name="Fukuzawa H."/>
            <person name="Gonzalez-Ballester D."/>
            <person name="Gonzalez-Halphen D."/>
            <person name="Hallmann A."/>
            <person name="Hanikenne M."/>
            <person name="Hippler M."/>
            <person name="Inwood W."/>
            <person name="Jabbari K."/>
            <person name="Kalanon M."/>
            <person name="Kuras R."/>
            <person name="Lefebvre P.A."/>
            <person name="Lemaire S.D."/>
            <person name="Lobanov A.V."/>
            <person name="Lohr M."/>
            <person name="Manuell A."/>
            <person name="Meier I."/>
            <person name="Mets L."/>
            <person name="Mittag M."/>
            <person name="Mittelmeier T."/>
            <person name="Moroney J.V."/>
            <person name="Moseley J."/>
            <person name="Napoli C."/>
            <person name="Nedelcu A.M."/>
            <person name="Niyogi K."/>
            <person name="Novoselov S.V."/>
            <person name="Paulsen I.T."/>
            <person name="Pazour G."/>
            <person name="Purton S."/>
            <person name="Ral J.P."/>
            <person name="Riano-Pachon D.M."/>
            <person name="Riekhof W."/>
            <person name="Rymarquis L."/>
            <person name="Schroda M."/>
            <person name="Stern D."/>
            <person name="Umen J."/>
            <person name="Willows R."/>
            <person name="Wilson N."/>
            <person name="Zimmer S.L."/>
            <person name="Allmer J."/>
            <person name="Balk J."/>
            <person name="Bisova K."/>
            <person name="Chen C.J."/>
            <person name="Elias M."/>
            <person name="Gendler K."/>
            <person name="Hauser C."/>
            <person name="Lamb M.R."/>
            <person name="Ledford H."/>
            <person name="Long J.C."/>
            <person name="Minagawa J."/>
            <person name="Page M.D."/>
            <person name="Pan J."/>
            <person name="Pootakham W."/>
            <person name="Roje S."/>
            <person name="Rose A."/>
            <person name="Stahlberg E."/>
            <person name="Terauchi A.M."/>
            <person name="Yang P."/>
            <person name="Ball S."/>
            <person name="Bowler C."/>
            <person name="Dieckmann C.L."/>
            <person name="Gladyshev V.N."/>
            <person name="Green P."/>
            <person name="Jorgensen R."/>
            <person name="Mayfield S."/>
            <person name="Mueller-Roeber B."/>
            <person name="Rajamani S."/>
            <person name="Sayre R.T."/>
            <person name="Brokstein P."/>
            <person name="Dubchak I."/>
            <person name="Goodstein D."/>
            <person name="Hornick L."/>
            <person name="Huang Y.W."/>
            <person name="Jhaveri J."/>
            <person name="Luo Y."/>
            <person name="Martinez D."/>
            <person name="Ngau W.C."/>
            <person name="Otillar B."/>
            <person name="Poliakov A."/>
            <person name="Porter A."/>
            <person name="Szajkowski L."/>
            <person name="Werner G."/>
            <person name="Zhou K."/>
            <person name="Grigoriev I.V."/>
            <person name="Rokhsar D.S."/>
            <person name="Grossman A.R."/>
        </authorList>
    </citation>
    <scope>NUCLEOTIDE SEQUENCE [LARGE SCALE GENOMIC DNA]</scope>
    <source>
        <strain evidence="3">CC-503</strain>
    </source>
</reference>
<keyword evidence="3" id="KW-1185">Reference proteome</keyword>
<gene>
    <name evidence="2" type="ORF">CHLRE_14g634236v5</name>
</gene>
<dbReference type="AlphaFoldDB" id="A0A2K3CYZ9"/>
<feature type="region of interest" description="Disordered" evidence="1">
    <location>
        <begin position="64"/>
        <end position="108"/>
    </location>
</feature>
<name>A0A2K3CYZ9_CHLRE</name>
<dbReference type="EMBL" id="CM008975">
    <property type="protein sequence ID" value="PNW73502.1"/>
    <property type="molecule type" value="Genomic_DNA"/>
</dbReference>
<dbReference type="GeneID" id="66056369"/>
<dbReference type="RefSeq" id="XP_042917154.1">
    <property type="nucleotide sequence ID" value="XM_043070483.1"/>
</dbReference>
<proteinExistence type="predicted"/>
<evidence type="ECO:0000313" key="3">
    <source>
        <dbReference type="Proteomes" id="UP000006906"/>
    </source>
</evidence>
<dbReference type="ExpressionAtlas" id="A0A2K3CYZ9">
    <property type="expression patterns" value="baseline and differential"/>
</dbReference>
<sequence>MPSTAVSALQLDCCRTNRTALAPGNAPIASRCWYGSVPTRVPWLRSGIGAAGCCVSRQRVAGQRKAADDAVQDPAAHQRPRPSTITRNGALRRYRVSDAAPNHAQTTY</sequence>
<accession>A0A2K3CYZ9</accession>
<evidence type="ECO:0000313" key="2">
    <source>
        <dbReference type="EMBL" id="PNW73502.1"/>
    </source>
</evidence>
<protein>
    <submittedName>
        <fullName evidence="2">Uncharacterized protein</fullName>
    </submittedName>
</protein>